<feature type="domain" description="N-acetyltransferase" evidence="1">
    <location>
        <begin position="10"/>
        <end position="187"/>
    </location>
</feature>
<dbReference type="Gene3D" id="3.40.630.30">
    <property type="match status" value="1"/>
</dbReference>
<organism evidence="2 3">
    <name type="scientific">Actinophytocola gossypii</name>
    <dbReference type="NCBI Taxonomy" id="2812003"/>
    <lineage>
        <taxon>Bacteria</taxon>
        <taxon>Bacillati</taxon>
        <taxon>Actinomycetota</taxon>
        <taxon>Actinomycetes</taxon>
        <taxon>Pseudonocardiales</taxon>
        <taxon>Pseudonocardiaceae</taxon>
    </lineage>
</organism>
<dbReference type="InterPro" id="IPR051531">
    <property type="entry name" value="N-acetyltransferase"/>
</dbReference>
<dbReference type="RefSeq" id="WP_260195641.1">
    <property type="nucleotide sequence ID" value="NZ_JAFFZE010000027.1"/>
</dbReference>
<proteinExistence type="predicted"/>
<dbReference type="Pfam" id="PF13302">
    <property type="entry name" value="Acetyltransf_3"/>
    <property type="match status" value="1"/>
</dbReference>
<reference evidence="2 3" key="1">
    <citation type="submission" date="2021-02" db="EMBL/GenBank/DDBJ databases">
        <title>Actinophytocola xerophila sp. nov., isolated from soil of cotton cropping field.</title>
        <authorList>
            <person name="Huang R."/>
            <person name="Chen X."/>
            <person name="Ge X."/>
            <person name="Liu W."/>
        </authorList>
    </citation>
    <scope>NUCLEOTIDE SEQUENCE [LARGE SCALE GENOMIC DNA]</scope>
    <source>
        <strain evidence="2 3">S1-96</strain>
    </source>
</reference>
<dbReference type="InterPro" id="IPR000182">
    <property type="entry name" value="GNAT_dom"/>
</dbReference>
<accession>A0ABT2JJ04</accession>
<dbReference type="PROSITE" id="PS51186">
    <property type="entry name" value="GNAT"/>
    <property type="match status" value="1"/>
</dbReference>
<evidence type="ECO:0000313" key="3">
    <source>
        <dbReference type="Proteomes" id="UP001156441"/>
    </source>
</evidence>
<evidence type="ECO:0000259" key="1">
    <source>
        <dbReference type="PROSITE" id="PS51186"/>
    </source>
</evidence>
<keyword evidence="3" id="KW-1185">Reference proteome</keyword>
<dbReference type="SUPFAM" id="SSF55729">
    <property type="entry name" value="Acyl-CoA N-acyltransferases (Nat)"/>
    <property type="match status" value="1"/>
</dbReference>
<sequence length="202" mass="22760">MDVFLATDRLLLRRFADGDADYLVELDSDPEVMRYLNGGRPTARSHIERSVLPTILGEYERDPDLGVFAAFAKKDGSVDSAVDSAFVGWFMLRRDEAGPRDEAELGYRLRRAAWGRGYATEGSRVLLHHAFATIGLRRVHAETMAVNAGSRRVMEKLGLRYETTYFPPFAPIPGSEHGEVRYGLDRETWNTANERKNLHGLS</sequence>
<gene>
    <name evidence="2" type="ORF">JT362_31900</name>
</gene>
<comment type="caution">
    <text evidence="2">The sequence shown here is derived from an EMBL/GenBank/DDBJ whole genome shotgun (WGS) entry which is preliminary data.</text>
</comment>
<name>A0ABT2JJ04_9PSEU</name>
<dbReference type="Proteomes" id="UP001156441">
    <property type="component" value="Unassembled WGS sequence"/>
</dbReference>
<evidence type="ECO:0000313" key="2">
    <source>
        <dbReference type="EMBL" id="MCT2587733.1"/>
    </source>
</evidence>
<dbReference type="PANTHER" id="PTHR43792">
    <property type="entry name" value="GNAT FAMILY, PUTATIVE (AFU_ORTHOLOGUE AFUA_3G00765)-RELATED-RELATED"/>
    <property type="match status" value="1"/>
</dbReference>
<dbReference type="EMBL" id="JAFFZE010000027">
    <property type="protein sequence ID" value="MCT2587733.1"/>
    <property type="molecule type" value="Genomic_DNA"/>
</dbReference>
<protein>
    <submittedName>
        <fullName evidence="2">GNAT family N-acetyltransferase</fullName>
    </submittedName>
</protein>
<dbReference type="PANTHER" id="PTHR43792:SF16">
    <property type="entry name" value="N-ACETYLTRANSFERASE DOMAIN-CONTAINING PROTEIN"/>
    <property type="match status" value="1"/>
</dbReference>
<dbReference type="InterPro" id="IPR016181">
    <property type="entry name" value="Acyl_CoA_acyltransferase"/>
</dbReference>